<evidence type="ECO:0000259" key="14">
    <source>
        <dbReference type="PROSITE" id="PS50835"/>
    </source>
</evidence>
<dbReference type="FunFam" id="2.60.40.10:FF:000142">
    <property type="entry name" value="V-set domain-containing T-cell activation inhibitor 1"/>
    <property type="match status" value="1"/>
</dbReference>
<dbReference type="GO" id="GO:0005102">
    <property type="term" value="F:signaling receptor binding"/>
    <property type="evidence" value="ECO:0007669"/>
    <property type="project" value="TreeGrafter"/>
</dbReference>
<dbReference type="Gene3D" id="2.60.40.10">
    <property type="entry name" value="Immunoglobulins"/>
    <property type="match status" value="2"/>
</dbReference>
<feature type="domain" description="Ig-like" evidence="14">
    <location>
        <begin position="161"/>
        <end position="228"/>
    </location>
</feature>
<dbReference type="InterPro" id="IPR043136">
    <property type="entry name" value="B30.2/SPRY_sf"/>
</dbReference>
<feature type="compositionally biased region" description="Polar residues" evidence="10">
    <location>
        <begin position="488"/>
        <end position="500"/>
    </location>
</feature>
<evidence type="ECO:0000313" key="15">
    <source>
        <dbReference type="Proteomes" id="UP000515150"/>
    </source>
</evidence>
<dbReference type="InterPro" id="IPR003599">
    <property type="entry name" value="Ig_sub"/>
</dbReference>
<dbReference type="InterPro" id="IPR003879">
    <property type="entry name" value="Butyrophylin_SPRY"/>
</dbReference>
<evidence type="ECO:0000256" key="3">
    <source>
        <dbReference type="ARBA" id="ARBA00022692"/>
    </source>
</evidence>
<dbReference type="SUPFAM" id="SSF48726">
    <property type="entry name" value="Immunoglobulin"/>
    <property type="match status" value="2"/>
</dbReference>
<evidence type="ECO:0000256" key="1">
    <source>
        <dbReference type="ARBA" id="ARBA00004479"/>
    </source>
</evidence>
<keyword evidence="5 11" id="KW-1133">Transmembrane helix</keyword>
<keyword evidence="7" id="KW-1015">Disulfide bond</keyword>
<dbReference type="SMART" id="SM00449">
    <property type="entry name" value="SPRY"/>
    <property type="match status" value="1"/>
</dbReference>
<evidence type="ECO:0000256" key="8">
    <source>
        <dbReference type="ARBA" id="ARBA00023180"/>
    </source>
</evidence>
<sequence length="500" mass="54224">MGVHSLSVYILAGLCASLSKAAPVSESFVVLVLSPVSVHHGRTTTLPCWLNPPQNAEGLEVRWYRSENFDTPIILYQAQNLTASQDAQYNGRVSFGLKDATSGGLKTGDVSLSLGNVTVTDAGEYTCYISSDKGYDKASISLSVIGIGAQPFLSVDWRDRDEVNVSCESAGWYPKPQLRWFDQKQDLNPKHLDYSERSSGLMSVHSWLLVPSSSEVSCSVEGKVASVHLGSPPESAGSLAGWVAFAILLIVALAGLLYYKRKALFKRLKSKRIPAEEVDLTAPLLEVTVKPTTLAEATKHYVNVTFDSENRPYLTIRNCKVRDAGHSFPDGSNVTCLTAIRGKDGFSSGQHYWEVSLGKEDIHVGLKQSWWVGVTSATSFSEQPDIPPTASNGFWFLSSSPDRVESFQFSTEPKVLLPVVSRPQTLGVYLNYAGGELSFYNVDAKSLIGSLNVQFKGGVFPLFNPGNGDKAPMEILQKPVEGTHSDEVNSVQSTSAGPAS</sequence>
<dbReference type="PANTHER" id="PTHR24100">
    <property type="entry name" value="BUTYROPHILIN"/>
    <property type="match status" value="1"/>
</dbReference>
<dbReference type="InterPro" id="IPR013106">
    <property type="entry name" value="Ig_V-set"/>
</dbReference>
<dbReference type="Pfam" id="PF07686">
    <property type="entry name" value="V-set"/>
    <property type="match status" value="1"/>
</dbReference>
<dbReference type="InterPro" id="IPR003877">
    <property type="entry name" value="SPRY_dom"/>
</dbReference>
<comment type="similarity">
    <text evidence="2">Belongs to the immunoglobulin superfamily. BTN/MOG family.</text>
</comment>
<keyword evidence="3 11" id="KW-0812">Transmembrane</keyword>
<comment type="subcellular location">
    <subcellularLocation>
        <location evidence="1">Membrane</location>
        <topology evidence="1">Single-pass type I membrane protein</topology>
    </subcellularLocation>
</comment>
<feature type="signal peptide" evidence="12">
    <location>
        <begin position="1"/>
        <end position="21"/>
    </location>
</feature>
<evidence type="ECO:0000256" key="5">
    <source>
        <dbReference type="ARBA" id="ARBA00022989"/>
    </source>
</evidence>
<dbReference type="SUPFAM" id="SSF49899">
    <property type="entry name" value="Concanavalin A-like lectins/glucanases"/>
    <property type="match status" value="1"/>
</dbReference>
<dbReference type="Proteomes" id="UP000515150">
    <property type="component" value="Chromosome 2"/>
</dbReference>
<protein>
    <submittedName>
        <fullName evidence="16">Butyrophilin subfamily 1 member A1-like isoform X1</fullName>
    </submittedName>
</protein>
<name>A0A6P7P017_BETSP</name>
<gene>
    <name evidence="16" type="primary">LOC114867235</name>
</gene>
<evidence type="ECO:0000256" key="9">
    <source>
        <dbReference type="ARBA" id="ARBA00023319"/>
    </source>
</evidence>
<dbReference type="OrthoDB" id="9986391at2759"/>
<dbReference type="GO" id="GO:0050863">
    <property type="term" value="P:regulation of T cell activation"/>
    <property type="evidence" value="ECO:0007669"/>
    <property type="project" value="UniProtKB-ARBA"/>
</dbReference>
<evidence type="ECO:0000256" key="4">
    <source>
        <dbReference type="ARBA" id="ARBA00022729"/>
    </source>
</evidence>
<dbReference type="PANTHER" id="PTHR24100:SF149">
    <property type="entry name" value="BG-LIKE ANTIGEN 1-RELATED"/>
    <property type="match status" value="1"/>
</dbReference>
<organism evidence="15 16">
    <name type="scientific">Betta splendens</name>
    <name type="common">Siamese fighting fish</name>
    <dbReference type="NCBI Taxonomy" id="158456"/>
    <lineage>
        <taxon>Eukaryota</taxon>
        <taxon>Metazoa</taxon>
        <taxon>Chordata</taxon>
        <taxon>Craniata</taxon>
        <taxon>Vertebrata</taxon>
        <taxon>Euteleostomi</taxon>
        <taxon>Actinopterygii</taxon>
        <taxon>Neopterygii</taxon>
        <taxon>Teleostei</taxon>
        <taxon>Neoteleostei</taxon>
        <taxon>Acanthomorphata</taxon>
        <taxon>Anabantaria</taxon>
        <taxon>Anabantiformes</taxon>
        <taxon>Anabantoidei</taxon>
        <taxon>Osphronemidae</taxon>
        <taxon>Betta</taxon>
    </lineage>
</organism>
<accession>A0A6P7P017</accession>
<evidence type="ECO:0000256" key="2">
    <source>
        <dbReference type="ARBA" id="ARBA00007591"/>
    </source>
</evidence>
<evidence type="ECO:0000313" key="16">
    <source>
        <dbReference type="RefSeq" id="XP_029025576.1"/>
    </source>
</evidence>
<dbReference type="RefSeq" id="XP_029025576.1">
    <property type="nucleotide sequence ID" value="XM_029169743.3"/>
</dbReference>
<evidence type="ECO:0000256" key="11">
    <source>
        <dbReference type="SAM" id="Phobius"/>
    </source>
</evidence>
<dbReference type="Pfam" id="PF00622">
    <property type="entry name" value="SPRY"/>
    <property type="match status" value="1"/>
</dbReference>
<feature type="chain" id="PRO_5027754122" evidence="12">
    <location>
        <begin position="22"/>
        <end position="500"/>
    </location>
</feature>
<evidence type="ECO:0000256" key="7">
    <source>
        <dbReference type="ARBA" id="ARBA00023157"/>
    </source>
</evidence>
<dbReference type="PRINTS" id="PR01407">
    <property type="entry name" value="BUTYPHLNCDUF"/>
</dbReference>
<feature type="transmembrane region" description="Helical" evidence="11">
    <location>
        <begin position="239"/>
        <end position="259"/>
    </location>
</feature>
<dbReference type="PROSITE" id="PS50835">
    <property type="entry name" value="IG_LIKE"/>
    <property type="match status" value="2"/>
</dbReference>
<feature type="domain" description="Ig-like" evidence="14">
    <location>
        <begin position="23"/>
        <end position="143"/>
    </location>
</feature>
<dbReference type="GO" id="GO:0050852">
    <property type="term" value="P:T cell receptor signaling pathway"/>
    <property type="evidence" value="ECO:0007669"/>
    <property type="project" value="TreeGrafter"/>
</dbReference>
<keyword evidence="15" id="KW-1185">Reference proteome</keyword>
<keyword evidence="9" id="KW-0393">Immunoglobulin domain</keyword>
<evidence type="ECO:0000259" key="13">
    <source>
        <dbReference type="PROSITE" id="PS50188"/>
    </source>
</evidence>
<dbReference type="InterPro" id="IPR053896">
    <property type="entry name" value="BTN3A2-like_Ig-C"/>
</dbReference>
<dbReference type="InterPro" id="IPR001870">
    <property type="entry name" value="B30.2/SPRY"/>
</dbReference>
<dbReference type="InterPro" id="IPR007110">
    <property type="entry name" value="Ig-like_dom"/>
</dbReference>
<dbReference type="InterPro" id="IPR013783">
    <property type="entry name" value="Ig-like_fold"/>
</dbReference>
<evidence type="ECO:0000256" key="12">
    <source>
        <dbReference type="SAM" id="SignalP"/>
    </source>
</evidence>
<dbReference type="AlphaFoldDB" id="A0A6P7P017"/>
<dbReference type="KEGG" id="bspl:114867235"/>
<keyword evidence="6 11" id="KW-0472">Membrane</keyword>
<dbReference type="PROSITE" id="PS50188">
    <property type="entry name" value="B302_SPRY"/>
    <property type="match status" value="1"/>
</dbReference>
<keyword evidence="8" id="KW-0325">Glycoprotein</keyword>
<feature type="region of interest" description="Disordered" evidence="10">
    <location>
        <begin position="478"/>
        <end position="500"/>
    </location>
</feature>
<dbReference type="InterPro" id="IPR036179">
    <property type="entry name" value="Ig-like_dom_sf"/>
</dbReference>
<dbReference type="GO" id="GO:0009897">
    <property type="term" value="C:external side of plasma membrane"/>
    <property type="evidence" value="ECO:0007669"/>
    <property type="project" value="TreeGrafter"/>
</dbReference>
<dbReference type="Pfam" id="PF22705">
    <property type="entry name" value="C2-set_3"/>
    <property type="match status" value="1"/>
</dbReference>
<reference evidence="16" key="1">
    <citation type="submission" date="2025-08" db="UniProtKB">
        <authorList>
            <consortium name="RefSeq"/>
        </authorList>
    </citation>
    <scope>IDENTIFICATION</scope>
</reference>
<dbReference type="GeneID" id="114867235"/>
<evidence type="ECO:0000256" key="6">
    <source>
        <dbReference type="ARBA" id="ARBA00023136"/>
    </source>
</evidence>
<dbReference type="InterPro" id="IPR013320">
    <property type="entry name" value="ConA-like_dom_sf"/>
</dbReference>
<dbReference type="SMART" id="SM00409">
    <property type="entry name" value="IG"/>
    <property type="match status" value="1"/>
</dbReference>
<dbReference type="GO" id="GO:1903037">
    <property type="term" value="P:regulation of leukocyte cell-cell adhesion"/>
    <property type="evidence" value="ECO:0007669"/>
    <property type="project" value="UniProtKB-ARBA"/>
</dbReference>
<dbReference type="Gene3D" id="2.60.120.920">
    <property type="match status" value="1"/>
</dbReference>
<dbReference type="GO" id="GO:0001817">
    <property type="term" value="P:regulation of cytokine production"/>
    <property type="evidence" value="ECO:0007669"/>
    <property type="project" value="TreeGrafter"/>
</dbReference>
<dbReference type="InParanoid" id="A0A6P7P017"/>
<feature type="domain" description="B30.2/SPRY" evidence="13">
    <location>
        <begin position="284"/>
        <end position="482"/>
    </location>
</feature>
<keyword evidence="4 12" id="KW-0732">Signal</keyword>
<evidence type="ECO:0000256" key="10">
    <source>
        <dbReference type="SAM" id="MobiDB-lite"/>
    </source>
</evidence>
<proteinExistence type="inferred from homology"/>
<dbReference type="InterPro" id="IPR050504">
    <property type="entry name" value="IgSF_BTN/MOG"/>
</dbReference>